<dbReference type="InterPro" id="IPR002035">
    <property type="entry name" value="VWF_A"/>
</dbReference>
<dbReference type="PROSITE" id="PS50234">
    <property type="entry name" value="VWFA"/>
    <property type="match status" value="1"/>
</dbReference>
<gene>
    <name evidence="3" type="ORF">IAA96_01275</name>
</gene>
<organism evidence="3 4">
    <name type="scientific">Candidatus Avitreponema avistercoris</name>
    <dbReference type="NCBI Taxonomy" id="2840705"/>
    <lineage>
        <taxon>Bacteria</taxon>
        <taxon>Pseudomonadati</taxon>
        <taxon>Spirochaetota</taxon>
        <taxon>Spirochaetia</taxon>
        <taxon>Spirochaetales</taxon>
        <taxon>Candidatus Avitreponema</taxon>
    </lineage>
</organism>
<dbReference type="InterPro" id="IPR036465">
    <property type="entry name" value="vWFA_dom_sf"/>
</dbReference>
<evidence type="ECO:0000256" key="1">
    <source>
        <dbReference type="SAM" id="Phobius"/>
    </source>
</evidence>
<keyword evidence="1" id="KW-0812">Transmembrane</keyword>
<comment type="caution">
    <text evidence="3">The sequence shown here is derived from an EMBL/GenBank/DDBJ whole genome shotgun (WGS) entry which is preliminary data.</text>
</comment>
<keyword evidence="1" id="KW-0472">Membrane</keyword>
<feature type="domain" description="VWFA" evidence="2">
    <location>
        <begin position="89"/>
        <end position="281"/>
    </location>
</feature>
<dbReference type="Pfam" id="PF13519">
    <property type="entry name" value="VWA_2"/>
    <property type="match status" value="1"/>
</dbReference>
<evidence type="ECO:0000313" key="3">
    <source>
        <dbReference type="EMBL" id="MBO8449718.1"/>
    </source>
</evidence>
<sequence length="326" mass="34412">MPLTFEHPRVLILLAAVLPAAFLFRYRMQKCRASGLFRFFRTEEEIRLFLRGRNRRALFFLFAWIFAVFGAAGPFIGRRSGFTRKSGSEVVSVFDVSRSMLVTDVLPSRLSQAALFAENLLDGLSGVPCAAVLVKGAGVLAVPLTSDHPAVYALLAALSPNLVSAPGSGLADGLAAAAGAFSKNRDSARFLVLLSDGGETEGGLIPAAARLRDSGISLIAVGVGTDEGAELDIYPGPERNERMLMQLNAAGLQKAAAAAGGQSFFLRAADSGAVNRVLSCLTAGESGTVLSGGWYPVNRRSECFLLALFCFSCAITAGSRRRKSGA</sequence>
<accession>A0A9D9HGR7</accession>
<dbReference type="Gene3D" id="3.40.50.410">
    <property type="entry name" value="von Willebrand factor, type A domain"/>
    <property type="match status" value="1"/>
</dbReference>
<name>A0A9D9HGR7_9SPIR</name>
<reference evidence="3" key="1">
    <citation type="submission" date="2020-10" db="EMBL/GenBank/DDBJ databases">
        <authorList>
            <person name="Gilroy R."/>
        </authorList>
    </citation>
    <scope>NUCLEOTIDE SEQUENCE</scope>
    <source>
        <strain evidence="3">B3-4054</strain>
    </source>
</reference>
<protein>
    <submittedName>
        <fullName evidence="3">VWA domain-containing protein</fullName>
    </submittedName>
</protein>
<dbReference type="SMART" id="SM00327">
    <property type="entry name" value="VWA"/>
    <property type="match status" value="1"/>
</dbReference>
<dbReference type="AlphaFoldDB" id="A0A9D9HGR7"/>
<proteinExistence type="predicted"/>
<evidence type="ECO:0000259" key="2">
    <source>
        <dbReference type="PROSITE" id="PS50234"/>
    </source>
</evidence>
<evidence type="ECO:0000313" key="4">
    <source>
        <dbReference type="Proteomes" id="UP000823616"/>
    </source>
</evidence>
<dbReference type="SUPFAM" id="SSF53300">
    <property type="entry name" value="vWA-like"/>
    <property type="match status" value="1"/>
</dbReference>
<feature type="transmembrane region" description="Helical" evidence="1">
    <location>
        <begin position="57"/>
        <end position="76"/>
    </location>
</feature>
<keyword evidence="1" id="KW-1133">Transmembrane helix</keyword>
<dbReference type="Proteomes" id="UP000823616">
    <property type="component" value="Unassembled WGS sequence"/>
</dbReference>
<dbReference type="EMBL" id="JADIMS010000020">
    <property type="protein sequence ID" value="MBO8449718.1"/>
    <property type="molecule type" value="Genomic_DNA"/>
</dbReference>
<reference evidence="3" key="2">
    <citation type="journal article" date="2021" name="PeerJ">
        <title>Extensive microbial diversity within the chicken gut microbiome revealed by metagenomics and culture.</title>
        <authorList>
            <person name="Gilroy R."/>
            <person name="Ravi A."/>
            <person name="Getino M."/>
            <person name="Pursley I."/>
            <person name="Horton D.L."/>
            <person name="Alikhan N.F."/>
            <person name="Baker D."/>
            <person name="Gharbi K."/>
            <person name="Hall N."/>
            <person name="Watson M."/>
            <person name="Adriaenssens E.M."/>
            <person name="Foster-Nyarko E."/>
            <person name="Jarju S."/>
            <person name="Secka A."/>
            <person name="Antonio M."/>
            <person name="Oren A."/>
            <person name="Chaudhuri R.R."/>
            <person name="La Ragione R."/>
            <person name="Hildebrand F."/>
            <person name="Pallen M.J."/>
        </authorList>
    </citation>
    <scope>NUCLEOTIDE SEQUENCE</scope>
    <source>
        <strain evidence="3">B3-4054</strain>
    </source>
</reference>